<evidence type="ECO:0000313" key="2">
    <source>
        <dbReference type="Proteomes" id="UP000652761"/>
    </source>
</evidence>
<dbReference type="OrthoDB" id="411991at2759"/>
<name>A0A843W3U4_COLES</name>
<keyword evidence="2" id="KW-1185">Reference proteome</keyword>
<dbReference type="InterPro" id="IPR045139">
    <property type="entry name" value="Aladin"/>
</dbReference>
<reference evidence="1" key="1">
    <citation type="submission" date="2017-07" db="EMBL/GenBank/DDBJ databases">
        <title>Taro Niue Genome Assembly and Annotation.</title>
        <authorList>
            <person name="Atibalentja N."/>
            <person name="Keating K."/>
            <person name="Fields C.J."/>
        </authorList>
    </citation>
    <scope>NUCLEOTIDE SEQUENCE</scope>
    <source>
        <strain evidence="1">Niue_2</strain>
        <tissue evidence="1">Leaf</tissue>
    </source>
</reference>
<dbReference type="PANTHER" id="PTHR14494">
    <property type="entry name" value="ALADIN/ADRACALIN/AAAS"/>
    <property type="match status" value="1"/>
</dbReference>
<dbReference type="InterPro" id="IPR015943">
    <property type="entry name" value="WD40/YVTN_repeat-like_dom_sf"/>
</dbReference>
<dbReference type="Proteomes" id="UP000652761">
    <property type="component" value="Unassembled WGS sequence"/>
</dbReference>
<accession>A0A843W3U4</accession>
<evidence type="ECO:0000313" key="1">
    <source>
        <dbReference type="EMBL" id="MQM05753.1"/>
    </source>
</evidence>
<dbReference type="Pfam" id="PF00400">
    <property type="entry name" value="WD40"/>
    <property type="match status" value="1"/>
</dbReference>
<dbReference type="PANTHER" id="PTHR14494:SF0">
    <property type="entry name" value="ALADIN"/>
    <property type="match status" value="1"/>
</dbReference>
<dbReference type="InterPro" id="IPR001680">
    <property type="entry name" value="WD40_rpt"/>
</dbReference>
<proteinExistence type="predicted"/>
<dbReference type="GO" id="GO:0005643">
    <property type="term" value="C:nuclear pore"/>
    <property type="evidence" value="ECO:0007669"/>
    <property type="project" value="TreeGrafter"/>
</dbReference>
<dbReference type="AlphaFoldDB" id="A0A843W3U4"/>
<organism evidence="1 2">
    <name type="scientific">Colocasia esculenta</name>
    <name type="common">Wild taro</name>
    <name type="synonym">Arum esculentum</name>
    <dbReference type="NCBI Taxonomy" id="4460"/>
    <lineage>
        <taxon>Eukaryota</taxon>
        <taxon>Viridiplantae</taxon>
        <taxon>Streptophyta</taxon>
        <taxon>Embryophyta</taxon>
        <taxon>Tracheophyta</taxon>
        <taxon>Spermatophyta</taxon>
        <taxon>Magnoliopsida</taxon>
        <taxon>Liliopsida</taxon>
        <taxon>Araceae</taxon>
        <taxon>Aroideae</taxon>
        <taxon>Colocasieae</taxon>
        <taxon>Colocasia</taxon>
    </lineage>
</organism>
<dbReference type="Gene3D" id="2.130.10.10">
    <property type="entry name" value="YVTN repeat-like/Quinoprotein amine dehydrogenase"/>
    <property type="match status" value="1"/>
</dbReference>
<sequence length="133" mass="14647">MPLLNSKLDYLASAACESSSFMIWDVAQGRGTPIRRGLGGTLMLKWSPTGDYFFTAKFDGTFYLWETSTWTSEHWSSTGGDITGAAWDPSGRMILTAFSESVSLASIHFSSRPPSLGNSFEVCFSNRLLNIIK</sequence>
<gene>
    <name evidence="1" type="ORF">Taro_038573</name>
</gene>
<dbReference type="SUPFAM" id="SSF82171">
    <property type="entry name" value="DPP6 N-terminal domain-like"/>
    <property type="match status" value="1"/>
</dbReference>
<feature type="non-terminal residue" evidence="1">
    <location>
        <position position="133"/>
    </location>
</feature>
<dbReference type="EMBL" id="NMUH01003470">
    <property type="protein sequence ID" value="MQM05753.1"/>
    <property type="molecule type" value="Genomic_DNA"/>
</dbReference>
<comment type="caution">
    <text evidence="1">The sequence shown here is derived from an EMBL/GenBank/DDBJ whole genome shotgun (WGS) entry which is preliminary data.</text>
</comment>
<dbReference type="GO" id="GO:0006913">
    <property type="term" value="P:nucleocytoplasmic transport"/>
    <property type="evidence" value="ECO:0007669"/>
    <property type="project" value="TreeGrafter"/>
</dbReference>
<protein>
    <submittedName>
        <fullName evidence="1">Uncharacterized protein</fullName>
    </submittedName>
</protein>